<dbReference type="PANTHER" id="PTHR43309">
    <property type="entry name" value="5-OXOPROLINASE SUBUNIT C"/>
    <property type="match status" value="1"/>
</dbReference>
<dbReference type="Gene3D" id="2.40.100.10">
    <property type="entry name" value="Cyclophilin-like"/>
    <property type="match status" value="1"/>
</dbReference>
<dbReference type="InterPro" id="IPR003778">
    <property type="entry name" value="CT_A_B"/>
</dbReference>
<evidence type="ECO:0000313" key="6">
    <source>
        <dbReference type="Proteomes" id="UP000595691"/>
    </source>
</evidence>
<dbReference type="Proteomes" id="UP000595691">
    <property type="component" value="Chromosome"/>
</dbReference>
<proteinExistence type="predicted"/>
<dbReference type="RefSeq" id="WP_202778943.1">
    <property type="nucleotide sequence ID" value="NZ_CP065425.1"/>
</dbReference>
<dbReference type="InterPro" id="IPR029000">
    <property type="entry name" value="Cyclophilin-like_dom_sf"/>
</dbReference>
<organism evidence="5 6">
    <name type="scientific">Heyndrickxia vini</name>
    <dbReference type="NCBI Taxonomy" id="1476025"/>
    <lineage>
        <taxon>Bacteria</taxon>
        <taxon>Bacillati</taxon>
        <taxon>Bacillota</taxon>
        <taxon>Bacilli</taxon>
        <taxon>Bacillales</taxon>
        <taxon>Bacillaceae</taxon>
        <taxon>Heyndrickxia</taxon>
    </lineage>
</organism>
<feature type="domain" description="Carboxyltransferase" evidence="4">
    <location>
        <begin position="24"/>
        <end position="295"/>
    </location>
</feature>
<evidence type="ECO:0000256" key="2">
    <source>
        <dbReference type="ARBA" id="ARBA00022801"/>
    </source>
</evidence>
<protein>
    <submittedName>
        <fullName evidence="5">Biotin-dependent carboxyltransferase</fullName>
    </submittedName>
</protein>
<reference evidence="5 6" key="1">
    <citation type="submission" date="2020-11" db="EMBL/GenBank/DDBJ databases">
        <title>Taxonomic evaluation of the Bacillus sporothermodurans group of bacteria based on whole genome sequences.</title>
        <authorList>
            <person name="Fiedler G."/>
            <person name="Herbstmann A.-D."/>
            <person name="Doll E."/>
            <person name="Wenning M."/>
            <person name="Brinks E."/>
            <person name="Kabisch J."/>
            <person name="Breitenwieser F."/>
            <person name="Lappann M."/>
            <person name="Boehnlein C."/>
            <person name="Franz C."/>
        </authorList>
    </citation>
    <scope>NUCLEOTIDE SEQUENCE [LARGE SCALE GENOMIC DNA]</scope>
    <source>
        <strain evidence="5 6">JCM 19841</strain>
    </source>
</reference>
<keyword evidence="3" id="KW-0067">ATP-binding</keyword>
<dbReference type="Pfam" id="PF02626">
    <property type="entry name" value="CT_A_B"/>
    <property type="match status" value="1"/>
</dbReference>
<keyword evidence="2" id="KW-0378">Hydrolase</keyword>
<evidence type="ECO:0000259" key="4">
    <source>
        <dbReference type="SMART" id="SM00797"/>
    </source>
</evidence>
<evidence type="ECO:0000313" key="5">
    <source>
        <dbReference type="EMBL" id="QQZ09994.1"/>
    </source>
</evidence>
<dbReference type="NCBIfam" id="TIGR00724">
    <property type="entry name" value="urea_amlyse_rel"/>
    <property type="match status" value="1"/>
</dbReference>
<accession>A0ABX7E3Y8</accession>
<dbReference type="SMART" id="SM00797">
    <property type="entry name" value="AHS2"/>
    <property type="match status" value="1"/>
</dbReference>
<dbReference type="SUPFAM" id="SSF50891">
    <property type="entry name" value="Cyclophilin-like"/>
    <property type="match status" value="1"/>
</dbReference>
<evidence type="ECO:0000256" key="1">
    <source>
        <dbReference type="ARBA" id="ARBA00022741"/>
    </source>
</evidence>
<dbReference type="PANTHER" id="PTHR43309:SF5">
    <property type="entry name" value="5-OXOPROLINASE SUBUNIT C"/>
    <property type="match status" value="1"/>
</dbReference>
<keyword evidence="6" id="KW-1185">Reference proteome</keyword>
<dbReference type="InterPro" id="IPR052708">
    <property type="entry name" value="PxpC"/>
</dbReference>
<keyword evidence="1" id="KW-0547">Nucleotide-binding</keyword>
<name>A0ABX7E3Y8_9BACI</name>
<dbReference type="EMBL" id="CP065425">
    <property type="protein sequence ID" value="QQZ09994.1"/>
    <property type="molecule type" value="Genomic_DNA"/>
</dbReference>
<gene>
    <name evidence="5" type="ORF">I5776_03220</name>
</gene>
<evidence type="ECO:0000256" key="3">
    <source>
        <dbReference type="ARBA" id="ARBA00022840"/>
    </source>
</evidence>
<sequence length="304" mass="33662">MGVRIIKGGLLSTIQDGGRHGYQAYGFVVGGAMDSWAMKLANRIVNNDLNAAVIEMTMIGATFEFDENTYISICGADMSPTINDIPVRNGKAIFVKIGDVLSFKQAREGCRTYLAVSGGFNVAEVLHSKSTYLNANIGKRLESGDVLSIYQASNIPNLKQRLSPSVFTYMNQTTIRYVEGRHAHWFSSELEGETYKINIQSNRMGYRLNGPILRTTVDDQVITEGTTFGTIQVPPNGQPIILMADRQPTGGYPKIGEVITADLRILAQRKPGDEIEFKKVTLQEAQKIYREQAKTIQILEKMKG</sequence>